<dbReference type="STRING" id="37001.A0A1A9WVX9"/>
<dbReference type="VEuPathDB" id="VectorBase:GBRI034459"/>
<evidence type="ECO:0000313" key="2">
    <source>
        <dbReference type="Proteomes" id="UP000091820"/>
    </source>
</evidence>
<dbReference type="EnsemblMetazoa" id="GBRI034459-RA">
    <property type="protein sequence ID" value="GBRI034459-PA"/>
    <property type="gene ID" value="GBRI034459"/>
</dbReference>
<sequence length="226" mass="24625">MEPEDVISPVLSELRTIRTQLDGIDRRFDCLQVKGARAAATAGGVVATGLTLIRARLGGVMAHSRATREGLRRAYVFGNLSLELAAIQCGVSVHSARRWKKEALDNGDDWEVIRSAHLLASGAPEDIARAILTSLMAQFQETLEKVNLADTLSAAERVELLARLTDAWSKSIAASKKILPETSQLATAMETLKLLSAFIQDKHPRHLAAFVDMLEAFGPVLEKHYG</sequence>
<dbReference type="Pfam" id="PF08822">
    <property type="entry name" value="DUF1804"/>
    <property type="match status" value="1"/>
</dbReference>
<dbReference type="AlphaFoldDB" id="A0A1A9WVX9"/>
<reference evidence="2" key="1">
    <citation type="submission" date="2014-03" db="EMBL/GenBank/DDBJ databases">
        <authorList>
            <person name="Aksoy S."/>
            <person name="Warren W."/>
            <person name="Wilson R.K."/>
        </authorList>
    </citation>
    <scope>NUCLEOTIDE SEQUENCE [LARGE SCALE GENOMIC DNA]</scope>
    <source>
        <strain evidence="2">IAEA</strain>
    </source>
</reference>
<accession>A0A1A9WVX9</accession>
<protein>
    <recommendedName>
        <fullName evidence="3">DUF1804 family protein</fullName>
    </recommendedName>
</protein>
<dbReference type="InterPro" id="IPR014926">
    <property type="entry name" value="Phage_D3112_Orf24"/>
</dbReference>
<dbReference type="Proteomes" id="UP000091820">
    <property type="component" value="Unassembled WGS sequence"/>
</dbReference>
<reference evidence="1" key="2">
    <citation type="submission" date="2020-05" db="UniProtKB">
        <authorList>
            <consortium name="EnsemblMetazoa"/>
        </authorList>
    </citation>
    <scope>IDENTIFICATION</scope>
    <source>
        <strain evidence="1">IAEA</strain>
    </source>
</reference>
<evidence type="ECO:0000313" key="1">
    <source>
        <dbReference type="EnsemblMetazoa" id="GBRI034459-PA"/>
    </source>
</evidence>
<name>A0A1A9WVX9_9MUSC</name>
<proteinExistence type="predicted"/>
<keyword evidence="2" id="KW-1185">Reference proteome</keyword>
<organism evidence="1 2">
    <name type="scientific">Glossina brevipalpis</name>
    <dbReference type="NCBI Taxonomy" id="37001"/>
    <lineage>
        <taxon>Eukaryota</taxon>
        <taxon>Metazoa</taxon>
        <taxon>Ecdysozoa</taxon>
        <taxon>Arthropoda</taxon>
        <taxon>Hexapoda</taxon>
        <taxon>Insecta</taxon>
        <taxon>Pterygota</taxon>
        <taxon>Neoptera</taxon>
        <taxon>Endopterygota</taxon>
        <taxon>Diptera</taxon>
        <taxon>Brachycera</taxon>
        <taxon>Muscomorpha</taxon>
        <taxon>Hippoboscoidea</taxon>
        <taxon>Glossinidae</taxon>
        <taxon>Glossina</taxon>
    </lineage>
</organism>
<evidence type="ECO:0008006" key="3">
    <source>
        <dbReference type="Google" id="ProtNLM"/>
    </source>
</evidence>